<dbReference type="InterPro" id="IPR036881">
    <property type="entry name" value="Glyco_hydro_3_C_sf"/>
</dbReference>
<dbReference type="SUPFAM" id="SSF52279">
    <property type="entry name" value="Beta-D-glucan exohydrolase, C-terminal domain"/>
    <property type="match status" value="1"/>
</dbReference>
<dbReference type="InterPro" id="IPR013783">
    <property type="entry name" value="Ig-like_fold"/>
</dbReference>
<evidence type="ECO:0000256" key="6">
    <source>
        <dbReference type="ARBA" id="ARBA00022729"/>
    </source>
</evidence>
<evidence type="ECO:0000256" key="5">
    <source>
        <dbReference type="ARBA" id="ARBA00022525"/>
    </source>
</evidence>
<dbReference type="PANTHER" id="PTHR42715:SF12">
    <property type="entry name" value="BETA-GLUCOSIDASE G-RELATED"/>
    <property type="match status" value="1"/>
</dbReference>
<feature type="domain" description="Fibronectin type III-like" evidence="15">
    <location>
        <begin position="598"/>
        <end position="666"/>
    </location>
</feature>
<evidence type="ECO:0000256" key="14">
    <source>
        <dbReference type="SAM" id="SignalP"/>
    </source>
</evidence>
<comment type="catalytic activity">
    <reaction evidence="1">
        <text>Hydrolysis of terminal, non-reducing beta-D-glucosyl residues with release of beta-D-glucose.</text>
        <dbReference type="EC" id="3.2.1.21"/>
    </reaction>
</comment>
<accession>A0AAD7XHN5</accession>
<feature type="signal peptide" evidence="14">
    <location>
        <begin position="1"/>
        <end position="18"/>
    </location>
</feature>
<dbReference type="GO" id="GO:0009251">
    <property type="term" value="P:glucan catabolic process"/>
    <property type="evidence" value="ECO:0007669"/>
    <property type="project" value="TreeGrafter"/>
</dbReference>
<proteinExistence type="inferred from homology"/>
<evidence type="ECO:0000256" key="10">
    <source>
        <dbReference type="ARBA" id="ARBA00039579"/>
    </source>
</evidence>
<organism evidence="16 17">
    <name type="scientific">Chrysophaeum taylorii</name>
    <dbReference type="NCBI Taxonomy" id="2483200"/>
    <lineage>
        <taxon>Eukaryota</taxon>
        <taxon>Sar</taxon>
        <taxon>Stramenopiles</taxon>
        <taxon>Ochrophyta</taxon>
        <taxon>Pelagophyceae</taxon>
        <taxon>Pelagomonadales</taxon>
        <taxon>Pelagomonadaceae</taxon>
        <taxon>Chrysophaeum</taxon>
    </lineage>
</organism>
<evidence type="ECO:0000256" key="9">
    <source>
        <dbReference type="ARBA" id="ARBA00024983"/>
    </source>
</evidence>
<evidence type="ECO:0000313" key="16">
    <source>
        <dbReference type="EMBL" id="KAJ8598514.1"/>
    </source>
</evidence>
<protein>
    <recommendedName>
        <fullName evidence="10">Probable beta-glucosidase G</fullName>
        <ecNumber evidence="4">3.2.1.21</ecNumber>
    </recommendedName>
    <alternativeName>
        <fullName evidence="11">Beta-D-glucoside glucohydrolase G</fullName>
    </alternativeName>
    <alternativeName>
        <fullName evidence="12">Cellobiase G</fullName>
    </alternativeName>
    <alternativeName>
        <fullName evidence="13">Gentiobiase G</fullName>
    </alternativeName>
</protein>
<keyword evidence="7" id="KW-0378">Hydrolase</keyword>
<keyword evidence="8" id="KW-0326">Glycosidase</keyword>
<dbReference type="InterPro" id="IPR001764">
    <property type="entry name" value="Glyco_hydro_3_N"/>
</dbReference>
<comment type="function">
    <text evidence="9">Beta-glucosidases are one of a number of cellulolytic enzymes involved in the degradation of cellulosic biomass. Catalyzes the last step releasing glucose from the inhibitory cellobiose.</text>
</comment>
<dbReference type="Proteomes" id="UP001230188">
    <property type="component" value="Unassembled WGS sequence"/>
</dbReference>
<dbReference type="SUPFAM" id="SSF51445">
    <property type="entry name" value="(Trans)glycosidases"/>
    <property type="match status" value="1"/>
</dbReference>
<evidence type="ECO:0000313" key="17">
    <source>
        <dbReference type="Proteomes" id="UP001230188"/>
    </source>
</evidence>
<dbReference type="PRINTS" id="PR00133">
    <property type="entry name" value="GLHYDRLASE3"/>
</dbReference>
<evidence type="ECO:0000256" key="3">
    <source>
        <dbReference type="ARBA" id="ARBA00005336"/>
    </source>
</evidence>
<evidence type="ECO:0000259" key="15">
    <source>
        <dbReference type="SMART" id="SM01217"/>
    </source>
</evidence>
<evidence type="ECO:0000256" key="1">
    <source>
        <dbReference type="ARBA" id="ARBA00000448"/>
    </source>
</evidence>
<dbReference type="GO" id="GO:0008422">
    <property type="term" value="F:beta-glucosidase activity"/>
    <property type="evidence" value="ECO:0007669"/>
    <property type="project" value="UniProtKB-EC"/>
</dbReference>
<dbReference type="InterPro" id="IPR036962">
    <property type="entry name" value="Glyco_hydro_3_N_sf"/>
</dbReference>
<dbReference type="GO" id="GO:0005576">
    <property type="term" value="C:extracellular region"/>
    <property type="evidence" value="ECO:0007669"/>
    <property type="project" value="UniProtKB-SubCell"/>
</dbReference>
<reference evidence="16" key="1">
    <citation type="submission" date="2023-01" db="EMBL/GenBank/DDBJ databases">
        <title>Metagenome sequencing of chrysophaentin producing Chrysophaeum taylorii.</title>
        <authorList>
            <person name="Davison J."/>
            <person name="Bewley C."/>
        </authorList>
    </citation>
    <scope>NUCLEOTIDE SEQUENCE</scope>
    <source>
        <strain evidence="16">NIES-1699</strain>
    </source>
</reference>
<dbReference type="Gene3D" id="2.60.40.10">
    <property type="entry name" value="Immunoglobulins"/>
    <property type="match status" value="1"/>
</dbReference>
<comment type="subcellular location">
    <subcellularLocation>
        <location evidence="2">Secreted</location>
    </subcellularLocation>
</comment>
<dbReference type="InterPro" id="IPR002772">
    <property type="entry name" value="Glyco_hydro_3_C"/>
</dbReference>
<dbReference type="InterPro" id="IPR017853">
    <property type="entry name" value="GH"/>
</dbReference>
<gene>
    <name evidence="16" type="ORF">CTAYLR_001383</name>
</gene>
<dbReference type="InterPro" id="IPR050288">
    <property type="entry name" value="Cellulose_deg_GH3"/>
</dbReference>
<evidence type="ECO:0000256" key="11">
    <source>
        <dbReference type="ARBA" id="ARBA00041276"/>
    </source>
</evidence>
<evidence type="ECO:0000256" key="13">
    <source>
        <dbReference type="ARBA" id="ARBA00041808"/>
    </source>
</evidence>
<dbReference type="Gene3D" id="3.20.20.300">
    <property type="entry name" value="Glycoside hydrolase, family 3, N-terminal domain"/>
    <property type="match status" value="1"/>
</dbReference>
<evidence type="ECO:0000256" key="2">
    <source>
        <dbReference type="ARBA" id="ARBA00004613"/>
    </source>
</evidence>
<evidence type="ECO:0000256" key="12">
    <source>
        <dbReference type="ARBA" id="ARBA00041601"/>
    </source>
</evidence>
<evidence type="ECO:0000256" key="8">
    <source>
        <dbReference type="ARBA" id="ARBA00023295"/>
    </source>
</evidence>
<dbReference type="InterPro" id="IPR026891">
    <property type="entry name" value="Fn3-like"/>
</dbReference>
<dbReference type="SMART" id="SM01217">
    <property type="entry name" value="Fn3_like"/>
    <property type="match status" value="1"/>
</dbReference>
<dbReference type="PANTHER" id="PTHR42715">
    <property type="entry name" value="BETA-GLUCOSIDASE"/>
    <property type="match status" value="1"/>
</dbReference>
<feature type="chain" id="PRO_5042081145" description="Probable beta-glucosidase G" evidence="14">
    <location>
        <begin position="19"/>
        <end position="686"/>
    </location>
</feature>
<keyword evidence="17" id="KW-1185">Reference proteome</keyword>
<dbReference type="EMBL" id="JAQMWT010000671">
    <property type="protein sequence ID" value="KAJ8598514.1"/>
    <property type="molecule type" value="Genomic_DNA"/>
</dbReference>
<evidence type="ECO:0000256" key="7">
    <source>
        <dbReference type="ARBA" id="ARBA00022801"/>
    </source>
</evidence>
<dbReference type="Pfam" id="PF01915">
    <property type="entry name" value="Glyco_hydro_3_C"/>
    <property type="match status" value="1"/>
</dbReference>
<name>A0AAD7XHN5_9STRA</name>
<keyword evidence="6 14" id="KW-0732">Signal</keyword>
<dbReference type="Gene3D" id="3.40.50.1700">
    <property type="entry name" value="Glycoside hydrolase family 3 C-terminal domain"/>
    <property type="match status" value="1"/>
</dbReference>
<sequence>MKKLWWWLSAFVLAPGVAEEVVSSLVESLTMDEKYSLMDGVDNYGFVGTILNISRLGIPAIKMQDAGNGFRTSDSRMIGQVTSWPCALALGATFDRSAAAAFASAAADEFEEENRAGANMVLGPGLNVHRVPRGGRNGEYMSGEDPVLGAELAEAWVAAFQAKGVMTCAKHYVLNNQETNRNSYSAWASERVWAEVYSKPFRHAKESAAAMCSYNRVNGTYSCSNGASLGKLKQVFRGWVMSDWGATQATTVEEGLDQDMPGDDGYFSAKELSEVPTDAIDSAVSRILEPIVRLGLLNQSSACAPGPECDVLLYDVNATSEAHAELALNLATASTVLLKNDGILPIPETATVGVVGSACNASNDLVSAGWNVGNYYVIGGSGRVIPAWVVSVYEGIANKVDNVVASLVDDVDAALALDVDVLVACAGATSAESYDRDTLSLDQEGFLVNLAAAASNVVAVALAPGAIVAPFAPDAKAVTITFFGGAPTGTAVANILFGDVAPSAKLPVTIPISEDDVVAPCEAEDCYYAEDLYVGYRALNELPVMFPFGHGLTYTRFHFEWQTKPRCSTTTTTTTTPALRSRALSIRVTNVGNVAGVETPQAYVTYPPAAQEPPRILKAFDKTPLLPPGASAILTLDLDHLAVFDVVTKNWTLVPGQYVVEIGASSRDLRLNHTFVLLADLLVSPF</sequence>
<dbReference type="EC" id="3.2.1.21" evidence="4"/>
<dbReference type="Pfam" id="PF00933">
    <property type="entry name" value="Glyco_hydro_3"/>
    <property type="match status" value="1"/>
</dbReference>
<evidence type="ECO:0000256" key="4">
    <source>
        <dbReference type="ARBA" id="ARBA00012744"/>
    </source>
</evidence>
<dbReference type="AlphaFoldDB" id="A0AAD7XHN5"/>
<comment type="similarity">
    <text evidence="3">Belongs to the glycosyl hydrolase 3 family.</text>
</comment>
<comment type="caution">
    <text evidence="16">The sequence shown here is derived from an EMBL/GenBank/DDBJ whole genome shotgun (WGS) entry which is preliminary data.</text>
</comment>
<dbReference type="Pfam" id="PF14310">
    <property type="entry name" value="Fn3-like"/>
    <property type="match status" value="1"/>
</dbReference>
<keyword evidence="5" id="KW-0964">Secreted</keyword>